<dbReference type="AlphaFoldDB" id="B8CI25"/>
<organism evidence="1 2">
    <name type="scientific">Shewanella piezotolerans (strain WP3 / JCM 13877)</name>
    <dbReference type="NCBI Taxonomy" id="225849"/>
    <lineage>
        <taxon>Bacteria</taxon>
        <taxon>Pseudomonadati</taxon>
        <taxon>Pseudomonadota</taxon>
        <taxon>Gammaproteobacteria</taxon>
        <taxon>Alteromonadales</taxon>
        <taxon>Shewanellaceae</taxon>
        <taxon>Shewanella</taxon>
    </lineage>
</organism>
<sequence length="155" mass="17706">MILLVLFGHITLQHYSEWHLKANSNGMVYTLLNVTYIPSDYKNVVWKGMLTKGVIANIEISHKYRGSYNIYISGDMVKDKNLQYSVEINCDSGESYVFYSESSSVTDLFRKDNNEILLGSYEVDVGSGFRSCSILYTPTNFNSQAFISVVKKTHW</sequence>
<accession>B8CI25</accession>
<protein>
    <submittedName>
        <fullName evidence="1">Uncharacterized protein</fullName>
    </submittedName>
</protein>
<dbReference type="eggNOG" id="ENOG502ZE6K">
    <property type="taxonomic scope" value="Bacteria"/>
</dbReference>
<name>B8CI25_SHEPW</name>
<gene>
    <name evidence="1" type="ordered locus">swp_0470</name>
</gene>
<reference evidence="1 2" key="1">
    <citation type="journal article" date="2008" name="PLoS ONE">
        <title>Environmental adaptation: genomic analysis of the piezotolerant and psychrotolerant deep-sea iron reducing bacterium Shewanella piezotolerans WP3.</title>
        <authorList>
            <person name="Wang F."/>
            <person name="Wang J."/>
            <person name="Jian H."/>
            <person name="Zhang B."/>
            <person name="Li S."/>
            <person name="Wang F."/>
            <person name="Zeng X."/>
            <person name="Gao L."/>
            <person name="Bartlett D.H."/>
            <person name="Yu J."/>
            <person name="Hu S."/>
            <person name="Xiao X."/>
        </authorList>
    </citation>
    <scope>NUCLEOTIDE SEQUENCE [LARGE SCALE GENOMIC DNA]</scope>
    <source>
        <strain evidence="2">WP3 / JCM 13877</strain>
    </source>
</reference>
<evidence type="ECO:0000313" key="1">
    <source>
        <dbReference type="EMBL" id="ACJ27301.1"/>
    </source>
</evidence>
<dbReference type="STRING" id="225849.swp_0470"/>
<evidence type="ECO:0000313" key="2">
    <source>
        <dbReference type="Proteomes" id="UP000000753"/>
    </source>
</evidence>
<dbReference type="HOGENOM" id="CLU_1694319_0_0_6"/>
<proteinExistence type="predicted"/>
<keyword evidence="2" id="KW-1185">Reference proteome</keyword>
<dbReference type="Proteomes" id="UP000000753">
    <property type="component" value="Chromosome"/>
</dbReference>
<dbReference type="KEGG" id="swp:swp_0470"/>
<dbReference type="EMBL" id="CP000472">
    <property type="protein sequence ID" value="ACJ27301.1"/>
    <property type="molecule type" value="Genomic_DNA"/>
</dbReference>